<reference evidence="3" key="1">
    <citation type="submission" date="2017-02" db="UniProtKB">
        <authorList>
            <consortium name="WormBaseParasite"/>
        </authorList>
    </citation>
    <scope>IDENTIFICATION</scope>
</reference>
<protein>
    <submittedName>
        <fullName evidence="3">SAM-dependent methyltransferase</fullName>
    </submittedName>
</protein>
<evidence type="ECO:0000313" key="1">
    <source>
        <dbReference type="EMBL" id="VDO09712.1"/>
    </source>
</evidence>
<dbReference type="STRING" id="102285.A0A0R3TTW1"/>
<evidence type="ECO:0000313" key="2">
    <source>
        <dbReference type="Proteomes" id="UP000278807"/>
    </source>
</evidence>
<gene>
    <name evidence="1" type="ORF">HNAJ_LOCUS11161</name>
</gene>
<evidence type="ECO:0000313" key="3">
    <source>
        <dbReference type="WBParaSite" id="HNAJ_0001117101-mRNA-1"/>
    </source>
</evidence>
<dbReference type="OrthoDB" id="10025005at2759"/>
<accession>A0A0R3TTW1</accession>
<dbReference type="Proteomes" id="UP000278807">
    <property type="component" value="Unassembled WGS sequence"/>
</dbReference>
<sequence length="92" mass="11025">MDTFVQQVEPCCWMTYTTHRDTQSTLNILDEADMDAVDYTDADLYKRFGLEEEYERNNLTTWQRIRPRIWAVFEMPRSSLAAKCWQIAIPHF</sequence>
<dbReference type="AlphaFoldDB" id="A0A0R3TTW1"/>
<organism evidence="3">
    <name type="scientific">Rodentolepis nana</name>
    <name type="common">Dwarf tapeworm</name>
    <name type="synonym">Hymenolepis nana</name>
    <dbReference type="NCBI Taxonomy" id="102285"/>
    <lineage>
        <taxon>Eukaryota</taxon>
        <taxon>Metazoa</taxon>
        <taxon>Spiralia</taxon>
        <taxon>Lophotrochozoa</taxon>
        <taxon>Platyhelminthes</taxon>
        <taxon>Cestoda</taxon>
        <taxon>Eucestoda</taxon>
        <taxon>Cyclophyllidea</taxon>
        <taxon>Hymenolepididae</taxon>
        <taxon>Rodentolepis</taxon>
    </lineage>
</organism>
<dbReference type="WBParaSite" id="HNAJ_0001117101-mRNA-1">
    <property type="protein sequence ID" value="HNAJ_0001117101-mRNA-1"/>
    <property type="gene ID" value="HNAJ_0001117101"/>
</dbReference>
<keyword evidence="2" id="KW-1185">Reference proteome</keyword>
<dbReference type="EMBL" id="UZAE01013410">
    <property type="protein sequence ID" value="VDO09712.1"/>
    <property type="molecule type" value="Genomic_DNA"/>
</dbReference>
<reference evidence="1 2" key="2">
    <citation type="submission" date="2018-11" db="EMBL/GenBank/DDBJ databases">
        <authorList>
            <consortium name="Pathogen Informatics"/>
        </authorList>
    </citation>
    <scope>NUCLEOTIDE SEQUENCE [LARGE SCALE GENOMIC DNA]</scope>
</reference>
<name>A0A0R3TTW1_RODNA</name>
<proteinExistence type="predicted"/>